<dbReference type="RefSeq" id="WP_149459333.1">
    <property type="nucleotide sequence ID" value="NZ_SCWC02000005.1"/>
</dbReference>
<evidence type="ECO:0000313" key="3">
    <source>
        <dbReference type="Proteomes" id="UP000295735"/>
    </source>
</evidence>
<proteinExistence type="predicted"/>
<keyword evidence="1" id="KW-0472">Membrane</keyword>
<evidence type="ECO:0000256" key="1">
    <source>
        <dbReference type="SAM" id="Phobius"/>
    </source>
</evidence>
<name>A0ABQ6R7K7_9STAP</name>
<protein>
    <submittedName>
        <fullName evidence="2">VraH family protein</fullName>
    </submittedName>
</protein>
<sequence length="68" mass="8099">MDFRTIVDFLKDRQWENRELGMALLFIVIASIFTTPILGVPLGIAAYLYVYQRENIAQYKRNRDQFKK</sequence>
<gene>
    <name evidence="2" type="ORF">ERX35_007625</name>
</gene>
<reference evidence="2 3" key="1">
    <citation type="submission" date="2019-09" db="EMBL/GenBank/DDBJ databases">
        <authorList>
            <person name="Mazhar S."/>
            <person name="Altermann E."/>
            <person name="Hill C."/>
            <person name="Mcauliffe O."/>
        </authorList>
    </citation>
    <scope>NUCLEOTIDE SEQUENCE [LARGE SCALE GENOMIC DNA]</scope>
    <source>
        <strain evidence="2 3">ATCC 51831</strain>
    </source>
</reference>
<dbReference type="InterPro" id="IPR049869">
    <property type="entry name" value="VraH"/>
</dbReference>
<accession>A0ABQ6R7K7</accession>
<keyword evidence="1" id="KW-0812">Transmembrane</keyword>
<dbReference type="NCBIfam" id="NF033835">
    <property type="entry name" value="VraH_fam"/>
    <property type="match status" value="1"/>
</dbReference>
<evidence type="ECO:0000313" key="2">
    <source>
        <dbReference type="EMBL" id="KAA1039075.1"/>
    </source>
</evidence>
<keyword evidence="3" id="KW-1185">Reference proteome</keyword>
<organism evidence="2 3">
    <name type="scientific">Macrococcus equipercicus</name>
    <dbReference type="NCBI Taxonomy" id="69967"/>
    <lineage>
        <taxon>Bacteria</taxon>
        <taxon>Bacillati</taxon>
        <taxon>Bacillota</taxon>
        <taxon>Bacilli</taxon>
        <taxon>Bacillales</taxon>
        <taxon>Staphylococcaceae</taxon>
        <taxon>Macrococcus</taxon>
    </lineage>
</organism>
<comment type="caution">
    <text evidence="2">The sequence shown here is derived from an EMBL/GenBank/DDBJ whole genome shotgun (WGS) entry which is preliminary data.</text>
</comment>
<dbReference type="Proteomes" id="UP000295735">
    <property type="component" value="Unassembled WGS sequence"/>
</dbReference>
<feature type="transmembrane region" description="Helical" evidence="1">
    <location>
        <begin position="20"/>
        <end position="51"/>
    </location>
</feature>
<dbReference type="EMBL" id="SCWC02000005">
    <property type="protein sequence ID" value="KAA1039075.1"/>
    <property type="molecule type" value="Genomic_DNA"/>
</dbReference>
<keyword evidence="1" id="KW-1133">Transmembrane helix</keyword>